<dbReference type="InterPro" id="IPR032675">
    <property type="entry name" value="LRR_dom_sf"/>
</dbReference>
<dbReference type="Pfam" id="PF00560">
    <property type="entry name" value="LRR_1"/>
    <property type="match status" value="2"/>
</dbReference>
<dbReference type="GO" id="GO:0008234">
    <property type="term" value="F:cysteine-type peptidase activity"/>
    <property type="evidence" value="ECO:0007669"/>
    <property type="project" value="InterPro"/>
</dbReference>
<dbReference type="EMBL" id="FNXT01000300">
    <property type="protein sequence ID" value="SZX63258.1"/>
    <property type="molecule type" value="Genomic_DNA"/>
</dbReference>
<name>A0A383VCH6_TETOB</name>
<keyword evidence="6" id="KW-0677">Repeat</keyword>
<keyword evidence="8" id="KW-0472">Membrane</keyword>
<dbReference type="SMART" id="SM00369">
    <property type="entry name" value="LRR_TYP"/>
    <property type="match status" value="7"/>
</dbReference>
<gene>
    <name evidence="14" type="ORF">BQ4739_LOCUS3810</name>
</gene>
<evidence type="ECO:0000256" key="4">
    <source>
        <dbReference type="ARBA" id="ARBA00022692"/>
    </source>
</evidence>
<feature type="domain" description="Peptidase C1A papain C-terminal" evidence="13">
    <location>
        <begin position="143"/>
        <end position="394"/>
    </location>
</feature>
<evidence type="ECO:0000256" key="1">
    <source>
        <dbReference type="ARBA" id="ARBA00004167"/>
    </source>
</evidence>
<dbReference type="Gene3D" id="3.90.70.10">
    <property type="entry name" value="Cysteine proteinases"/>
    <property type="match status" value="1"/>
</dbReference>
<dbReference type="InterPro" id="IPR001611">
    <property type="entry name" value="Leu-rich_rpt"/>
</dbReference>
<reference evidence="14 15" key="1">
    <citation type="submission" date="2016-10" db="EMBL/GenBank/DDBJ databases">
        <authorList>
            <person name="Cai Z."/>
        </authorList>
    </citation>
    <scope>NUCLEOTIDE SEQUENCE [LARGE SCALE GENOMIC DNA]</scope>
</reference>
<evidence type="ECO:0000256" key="6">
    <source>
        <dbReference type="ARBA" id="ARBA00022737"/>
    </source>
</evidence>
<organism evidence="14 15">
    <name type="scientific">Tetradesmus obliquus</name>
    <name type="common">Green alga</name>
    <name type="synonym">Acutodesmus obliquus</name>
    <dbReference type="NCBI Taxonomy" id="3088"/>
    <lineage>
        <taxon>Eukaryota</taxon>
        <taxon>Viridiplantae</taxon>
        <taxon>Chlorophyta</taxon>
        <taxon>core chlorophytes</taxon>
        <taxon>Chlorophyceae</taxon>
        <taxon>CS clade</taxon>
        <taxon>Sphaeropleales</taxon>
        <taxon>Scenedesmaceae</taxon>
        <taxon>Tetradesmus</taxon>
    </lineage>
</organism>
<evidence type="ECO:0000259" key="13">
    <source>
        <dbReference type="SMART" id="SM00645"/>
    </source>
</evidence>
<evidence type="ECO:0000313" key="15">
    <source>
        <dbReference type="Proteomes" id="UP000256970"/>
    </source>
</evidence>
<dbReference type="InterPro" id="IPR038765">
    <property type="entry name" value="Papain-like_cys_pep_sf"/>
</dbReference>
<protein>
    <recommendedName>
        <fullName evidence="13">Peptidase C1A papain C-terminal domain-containing protein</fullName>
    </recommendedName>
</protein>
<dbReference type="GO" id="GO:0006508">
    <property type="term" value="P:proteolysis"/>
    <property type="evidence" value="ECO:0007669"/>
    <property type="project" value="InterPro"/>
</dbReference>
<evidence type="ECO:0000256" key="11">
    <source>
        <dbReference type="SAM" id="MobiDB-lite"/>
    </source>
</evidence>
<dbReference type="SUPFAM" id="SSF52047">
    <property type="entry name" value="RNI-like"/>
    <property type="match status" value="1"/>
</dbReference>
<evidence type="ECO:0000256" key="7">
    <source>
        <dbReference type="ARBA" id="ARBA00022989"/>
    </source>
</evidence>
<keyword evidence="4" id="KW-0812">Transmembrane</keyword>
<dbReference type="PANTHER" id="PTHR27000">
    <property type="entry name" value="LEUCINE-RICH REPEAT RECEPTOR-LIKE PROTEIN KINASE FAMILY PROTEIN-RELATED"/>
    <property type="match status" value="1"/>
</dbReference>
<evidence type="ECO:0000313" key="14">
    <source>
        <dbReference type="EMBL" id="SZX63258.1"/>
    </source>
</evidence>
<dbReference type="PROSITE" id="PS51450">
    <property type="entry name" value="LRR"/>
    <property type="match status" value="1"/>
</dbReference>
<dbReference type="Gene3D" id="3.80.10.10">
    <property type="entry name" value="Ribonuclease Inhibitor"/>
    <property type="match status" value="5"/>
</dbReference>
<proteinExistence type="predicted"/>
<dbReference type="InterPro" id="IPR000668">
    <property type="entry name" value="Peptidase_C1A_C"/>
</dbReference>
<sequence>MWDTRCRLAVVLAAAVLLVPWPAHQPSHHQQHQQQRWPLWQQSAAGRFAAGQGLSVSQEQLGAGEVATASQFQVFEDSLTISNTGGRGRGGRGGSGNLGSAAFTDVERLAELQLGIYNLASAPSAYPSCQHKDGRPRRGTARRPDCNNFVPTGVRDQKSCSTCVSQSVATAIQMAAAAAMEANVDDWEVSAASLYYCSEGGRSCSTGYDIQQNLYDVIDKAPQLIRPNSCLPSGSQLRDAVKEPQVTSWIPTCQAAQDSCSNTTNSTQPWLKCEYKSLSTFWEIQRHIRNHGAVISRITVYNDFNVQIGEKVRRRRGEAIPAIRANATARPLYGHAALIVGYDNDNYTWTMLNSWGTGLKNSSQTRNAGITADGLFKISMGLAGVGAPDQTYGVSCSPPPGSPWDPFGIKKFYGGKPRKNVQFVKPSDRVNLTESCFNYTLTNIDTVASVVDHFEQDIQAFVTTQAEVARTQTAVRPVKDGPWTYQNTTYKLVGSYNKEQLTKMLRTAQAVLHGNKAPYKASMQCSHYNAAGQLTTTTCDATTGAAPCMRFGNGTINCILQYALISVPSTLSGSASNRTVRVCNVTYPSFERARDSQPRALLKLNLTNHVRRNGDRYCDPTECNSNPARRVRCDKDGYVTSIWREEGEKCLQRGVPSVLPSGWLGYWSSAEGNAVNISSFSPAAIDALLTLNRLQAINIFVKAMAEVWLQDNKLSGSIPEQYADWGLQKLQLGVNELTGPLPSFAAGDQPTAIQKSLTLLQLFSNKIVGTLPAAWSALDQLQELDLSSNDLQGQVPLQWKSFKSLAALSLPFNPQLSGCIPVPAQDKTIFADNTTGTSIQGRCPTQRAEVEGRQRAALGLLPALFSTAGEAWQRQVRNVLQSAPSLSDFYANASGSTAVFSIEDPTSPTYNYVQIQLDVVNGAFCITGIDAQNVGVNTTVLTQFLKQVPFLKSFRGSKLGWDMPAMPIPLDLAAAAPASLTSFELTRNNLVGALPPQWGGWSTIQVLVIRTNEILTGVLPESWAGMRSLTSLTLSGNPSITGPLPASYGTAAWATKLTELDLSSDTNLNGTIPSSWSNLKAKIRVQNTALGGCIPDQLLNTLLIQEQPADLFGVFTGPCSRNSSELTALQELKAVLGGSNPGLATWTAAPPEYTPIPLPGAPPGPAPYHCRNWRGVSCDTSNRVSGLDLSSTACGGQQGTPLALAGALLDVLRKLPWLQTINLASCNLQGQLPEALADLANLRQLNLSSNPALSGPLPALWAAMPHMQLLDVSGCALSGGLPAEFAAWQQLRVLAAAGNRALGGQLPGSWGLMQSLQVLDLSNTSLTGQLPAAWFESTASKVASAALLRRMRRQAAAASSTDTEADSTAASSSPASLQAESQAVGPAPKALLGLTQLQVLRLAGNRLTGSLPAKIAVLSQLRVLDLSGNAIEGVLPLELATLTQLQELQLSGNKLQGSLPDALVRLTQLRALDLSGNNFTGPLPSLWVSLTQLRSMHLGSNMLSGGVPRLWGRMANAATHSLQLLVLTDNPCMEPAALQESILQSGITQGGRVTVQVSAAYTRQCTAPQP</sequence>
<keyword evidence="9" id="KW-0675">Receptor</keyword>
<dbReference type="FunFam" id="3.80.10.10:FF:000383">
    <property type="entry name" value="Leucine-rich repeat receptor protein kinase EMS1"/>
    <property type="match status" value="1"/>
</dbReference>
<keyword evidence="7" id="KW-1133">Transmembrane helix</keyword>
<dbReference type="SUPFAM" id="SSF54001">
    <property type="entry name" value="Cysteine proteinases"/>
    <property type="match status" value="1"/>
</dbReference>
<evidence type="ECO:0000256" key="12">
    <source>
        <dbReference type="SAM" id="SignalP"/>
    </source>
</evidence>
<feature type="region of interest" description="Disordered" evidence="11">
    <location>
        <begin position="1357"/>
        <end position="1380"/>
    </location>
</feature>
<evidence type="ECO:0000256" key="9">
    <source>
        <dbReference type="ARBA" id="ARBA00023170"/>
    </source>
</evidence>
<dbReference type="SMART" id="SM00645">
    <property type="entry name" value="Pept_C1"/>
    <property type="match status" value="1"/>
</dbReference>
<dbReference type="Proteomes" id="UP000256970">
    <property type="component" value="Unassembled WGS sequence"/>
</dbReference>
<comment type="subcellular location">
    <subcellularLocation>
        <location evidence="2">Cytoplasm</location>
        <location evidence="2">Cytoskeleton</location>
        <location evidence="2">Cilium axoneme</location>
    </subcellularLocation>
    <subcellularLocation>
        <location evidence="1">Membrane</location>
        <topology evidence="1">Single-pass membrane protein</topology>
    </subcellularLocation>
</comment>
<dbReference type="SUPFAM" id="SSF52058">
    <property type="entry name" value="L domain-like"/>
    <property type="match status" value="1"/>
</dbReference>
<keyword evidence="5 12" id="KW-0732">Signal</keyword>
<dbReference type="InterPro" id="IPR003591">
    <property type="entry name" value="Leu-rich_rpt_typical-subtyp"/>
</dbReference>
<keyword evidence="3" id="KW-0433">Leucine-rich repeat</keyword>
<dbReference type="Pfam" id="PF13855">
    <property type="entry name" value="LRR_8"/>
    <property type="match status" value="2"/>
</dbReference>
<dbReference type="GO" id="GO:0016020">
    <property type="term" value="C:membrane"/>
    <property type="evidence" value="ECO:0007669"/>
    <property type="project" value="UniProtKB-SubCell"/>
</dbReference>
<feature type="chain" id="PRO_5016838827" description="Peptidase C1A papain C-terminal domain-containing protein" evidence="12">
    <location>
        <begin position="26"/>
        <end position="1570"/>
    </location>
</feature>
<evidence type="ECO:0000256" key="5">
    <source>
        <dbReference type="ARBA" id="ARBA00022729"/>
    </source>
</evidence>
<dbReference type="Pfam" id="PF00112">
    <property type="entry name" value="Peptidase_C1"/>
    <property type="match status" value="1"/>
</dbReference>
<accession>A0A383VCH6</accession>
<dbReference type="PANTHER" id="PTHR27000:SF642">
    <property type="entry name" value="INACTIVE LEUCINE-RICH REPEAT RECEPTOR KINASE XIAO-RELATED"/>
    <property type="match status" value="1"/>
</dbReference>
<dbReference type="STRING" id="3088.A0A383VCH6"/>
<keyword evidence="15" id="KW-1185">Reference proteome</keyword>
<evidence type="ECO:0000256" key="2">
    <source>
        <dbReference type="ARBA" id="ARBA00004430"/>
    </source>
</evidence>
<dbReference type="GO" id="GO:0005930">
    <property type="term" value="C:axoneme"/>
    <property type="evidence" value="ECO:0007669"/>
    <property type="project" value="UniProtKB-SubCell"/>
</dbReference>
<evidence type="ECO:0000256" key="10">
    <source>
        <dbReference type="ARBA" id="ARBA00023180"/>
    </source>
</evidence>
<keyword evidence="10" id="KW-0325">Glycoprotein</keyword>
<evidence type="ECO:0000256" key="3">
    <source>
        <dbReference type="ARBA" id="ARBA00022614"/>
    </source>
</evidence>
<evidence type="ECO:0000256" key="8">
    <source>
        <dbReference type="ARBA" id="ARBA00023136"/>
    </source>
</evidence>
<feature type="signal peptide" evidence="12">
    <location>
        <begin position="1"/>
        <end position="25"/>
    </location>
</feature>